<gene>
    <name evidence="1" type="ORF">HMPREF9418_1361</name>
</gene>
<sequence>MPTKNTAQPVFKKTNKKRRLKMDFPFSDDLSSYVQSNHTPHPQPNRSVGFAHEKHCPTCLKKTNKNVV</sequence>
<evidence type="ECO:0000313" key="1">
    <source>
        <dbReference type="EMBL" id="EGQ77135.1"/>
    </source>
</evidence>
<evidence type="ECO:0000313" key="2">
    <source>
        <dbReference type="Proteomes" id="UP000004982"/>
    </source>
</evidence>
<proteinExistence type="predicted"/>
<dbReference type="AlphaFoldDB" id="A0AA36UJE3"/>
<protein>
    <submittedName>
        <fullName evidence="1">Uncharacterized protein</fullName>
    </submittedName>
</protein>
<comment type="caution">
    <text evidence="1">The sequence shown here is derived from an EMBL/GenBank/DDBJ whole genome shotgun (WGS) entry which is preliminary data.</text>
</comment>
<accession>A0AA36UJE3</accession>
<name>A0AA36UJE3_9NEIS</name>
<dbReference type="EMBL" id="AFQE01000062">
    <property type="protein sequence ID" value="EGQ77135.1"/>
    <property type="molecule type" value="Genomic_DNA"/>
</dbReference>
<dbReference type="Proteomes" id="UP000004982">
    <property type="component" value="Unassembled WGS sequence"/>
</dbReference>
<reference evidence="1 2" key="1">
    <citation type="submission" date="2011-05" db="EMBL/GenBank/DDBJ databases">
        <authorList>
            <person name="Muzny D."/>
            <person name="Qin X."/>
            <person name="Deng J."/>
            <person name="Jiang H."/>
            <person name="Liu Y."/>
            <person name="Qu J."/>
            <person name="Song X.-Z."/>
            <person name="Zhang L."/>
            <person name="Thornton R."/>
            <person name="Coyle M."/>
            <person name="Francisco L."/>
            <person name="Jackson L."/>
            <person name="Javaid M."/>
            <person name="Korchina V."/>
            <person name="Kovar C."/>
            <person name="Mata R."/>
            <person name="Mathew T."/>
            <person name="Ngo R."/>
            <person name="Nguyen L."/>
            <person name="Nguyen N."/>
            <person name="Okwuonu G."/>
            <person name="Ongeri F."/>
            <person name="Pham C."/>
            <person name="Simmons D."/>
            <person name="Wilczek-Boney K."/>
            <person name="Hale W."/>
            <person name="Jakkamsetti A."/>
            <person name="Pham P."/>
            <person name="Ruth R."/>
            <person name="San Lucas F."/>
            <person name="Warren J."/>
            <person name="Zhang J."/>
            <person name="Zhao Z."/>
            <person name="Zhou C."/>
            <person name="Zhu D."/>
            <person name="Lee S."/>
            <person name="Bess C."/>
            <person name="Blankenburg K."/>
            <person name="Forbes L."/>
            <person name="Fu Q."/>
            <person name="Gubbala S."/>
            <person name="Hirani K."/>
            <person name="Jayaseelan J.C."/>
            <person name="Lara F."/>
            <person name="Munidasa M."/>
            <person name="Palculict T."/>
            <person name="Patil S."/>
            <person name="Pu L.-L."/>
            <person name="Saada N."/>
            <person name="Tang L."/>
            <person name="Weissenberger G."/>
            <person name="Zhu Y."/>
            <person name="Hemphill L."/>
            <person name="Shang Y."/>
            <person name="Youmans B."/>
            <person name="Ayvaz T."/>
            <person name="Ross M."/>
            <person name="Santibanez J."/>
            <person name="Aqrawi P."/>
            <person name="Gross S."/>
            <person name="Joshi V."/>
            <person name="Fowler G."/>
            <person name="Nazareth L."/>
            <person name="Reid J."/>
            <person name="Worley K."/>
            <person name="Petrosino J."/>
            <person name="Highlander S."/>
            <person name="Gibbs R."/>
        </authorList>
    </citation>
    <scope>NUCLEOTIDE SEQUENCE [LARGE SCALE GENOMIC DNA]</scope>
    <source>
        <strain evidence="1 2">ATCC 33926</strain>
    </source>
</reference>
<organism evidence="1 2">
    <name type="scientific">Neisseria macacae ATCC 33926</name>
    <dbReference type="NCBI Taxonomy" id="997348"/>
    <lineage>
        <taxon>Bacteria</taxon>
        <taxon>Pseudomonadati</taxon>
        <taxon>Pseudomonadota</taxon>
        <taxon>Betaproteobacteria</taxon>
        <taxon>Neisseriales</taxon>
        <taxon>Neisseriaceae</taxon>
        <taxon>Neisseria</taxon>
    </lineage>
</organism>